<dbReference type="SUPFAM" id="SSF53167">
    <property type="entry name" value="Purine and uridine phosphorylases"/>
    <property type="match status" value="1"/>
</dbReference>
<dbReference type="Gene3D" id="3.40.50.1580">
    <property type="entry name" value="Nucleoside phosphorylase domain"/>
    <property type="match status" value="1"/>
</dbReference>
<dbReference type="Proteomes" id="UP000092993">
    <property type="component" value="Unassembled WGS sequence"/>
</dbReference>
<dbReference type="GO" id="GO:0005829">
    <property type="term" value="C:cytosol"/>
    <property type="evidence" value="ECO:0007669"/>
    <property type="project" value="TreeGrafter"/>
</dbReference>
<evidence type="ECO:0000256" key="1">
    <source>
        <dbReference type="SAM" id="MobiDB-lite"/>
    </source>
</evidence>
<feature type="region of interest" description="Disordered" evidence="1">
    <location>
        <begin position="1"/>
        <end position="25"/>
    </location>
</feature>
<dbReference type="AlphaFoldDB" id="A0A1C7MQS1"/>
<keyword evidence="4" id="KW-1185">Reference proteome</keyword>
<evidence type="ECO:0000259" key="2">
    <source>
        <dbReference type="Pfam" id="PF01048"/>
    </source>
</evidence>
<dbReference type="OMA" id="TFEMETF"/>
<dbReference type="InterPro" id="IPR000845">
    <property type="entry name" value="Nucleoside_phosphorylase_d"/>
</dbReference>
<dbReference type="PANTHER" id="PTHR43691:SF14">
    <property type="entry name" value="URIDINE PHOSPHORYLASE"/>
    <property type="match status" value="1"/>
</dbReference>
<sequence>MPFSRFSSHVGSTCLSPRLASGRGGQPHCECEGIVLRNGTLSRKKITVGAPSRAQGIGSYLDPSPRPFTLNSERGFTTITGRYKGVPISIVSIGMGSSNADFFMREVRECLNGDMVVVRSIFSYLVASHLTTERCGVSVRLGSCGALIDVPVGSVVVPRASIAVTRNYDFNFATGLSDEPPYRISKANLPFFRFMLIPLFDLPWVYASLASIIRDLNSYQIRESLARNRPSHINKPIVDNILNASTDSFYSSQGRQTSFPDHNSDLIDNLISSHKDLATFEMETFHILHLAASWHIEAHDMSGRPPPITRMPTSPSIYPSHLPSTQENVPDVATSAAGGKPLIPQPRIIAAATQMVFASRTSQDFITPQEVAQIEAWCGRAVLDALIGIAIDTTRLHDEVGSVWELKAGEIEDAMVR</sequence>
<evidence type="ECO:0000313" key="3">
    <source>
        <dbReference type="EMBL" id="OBZ78779.1"/>
    </source>
</evidence>
<evidence type="ECO:0000313" key="4">
    <source>
        <dbReference type="Proteomes" id="UP000092993"/>
    </source>
</evidence>
<dbReference type="CDD" id="cd17769">
    <property type="entry name" value="NP_TgUP-like"/>
    <property type="match status" value="1"/>
</dbReference>
<gene>
    <name evidence="3" type="ORF">A0H81_00040</name>
</gene>
<protein>
    <recommendedName>
        <fullName evidence="2">Nucleoside phosphorylase domain-containing protein</fullName>
    </recommendedName>
</protein>
<feature type="compositionally biased region" description="Polar residues" evidence="1">
    <location>
        <begin position="1"/>
        <end position="15"/>
    </location>
</feature>
<dbReference type="PANTHER" id="PTHR43691">
    <property type="entry name" value="URIDINE PHOSPHORYLASE"/>
    <property type="match status" value="1"/>
</dbReference>
<dbReference type="OrthoDB" id="416752at2759"/>
<reference evidence="3 4" key="1">
    <citation type="submission" date="2016-03" db="EMBL/GenBank/DDBJ databases">
        <title>Whole genome sequencing of Grifola frondosa 9006-11.</title>
        <authorList>
            <person name="Min B."/>
            <person name="Park H."/>
            <person name="Kim J.-G."/>
            <person name="Cho H."/>
            <person name="Oh Y.-L."/>
            <person name="Kong W.-S."/>
            <person name="Choi I.-G."/>
        </authorList>
    </citation>
    <scope>NUCLEOTIDE SEQUENCE [LARGE SCALE GENOMIC DNA]</scope>
    <source>
        <strain evidence="3 4">9006-11</strain>
    </source>
</reference>
<feature type="domain" description="Nucleoside phosphorylase" evidence="2">
    <location>
        <begin position="72"/>
        <end position="294"/>
    </location>
</feature>
<organism evidence="3 4">
    <name type="scientific">Grifola frondosa</name>
    <name type="common">Maitake</name>
    <name type="synonym">Polyporus frondosus</name>
    <dbReference type="NCBI Taxonomy" id="5627"/>
    <lineage>
        <taxon>Eukaryota</taxon>
        <taxon>Fungi</taxon>
        <taxon>Dikarya</taxon>
        <taxon>Basidiomycota</taxon>
        <taxon>Agaricomycotina</taxon>
        <taxon>Agaricomycetes</taxon>
        <taxon>Polyporales</taxon>
        <taxon>Grifolaceae</taxon>
        <taxon>Grifola</taxon>
    </lineage>
</organism>
<dbReference type="InterPro" id="IPR035994">
    <property type="entry name" value="Nucleoside_phosphorylase_sf"/>
</dbReference>
<accession>A0A1C7MQS1</accession>
<proteinExistence type="predicted"/>
<dbReference type="Pfam" id="PF01048">
    <property type="entry name" value="PNP_UDP_1"/>
    <property type="match status" value="1"/>
</dbReference>
<dbReference type="EMBL" id="LUGG01000001">
    <property type="protein sequence ID" value="OBZ78779.1"/>
    <property type="molecule type" value="Genomic_DNA"/>
</dbReference>
<name>A0A1C7MQS1_GRIFR</name>
<dbReference type="GO" id="GO:0004850">
    <property type="term" value="F:uridine phosphorylase activity"/>
    <property type="evidence" value="ECO:0007669"/>
    <property type="project" value="TreeGrafter"/>
</dbReference>
<dbReference type="GO" id="GO:0006218">
    <property type="term" value="P:uridine catabolic process"/>
    <property type="evidence" value="ECO:0007669"/>
    <property type="project" value="TreeGrafter"/>
</dbReference>
<dbReference type="STRING" id="5627.A0A1C7MQS1"/>
<comment type="caution">
    <text evidence="3">The sequence shown here is derived from an EMBL/GenBank/DDBJ whole genome shotgun (WGS) entry which is preliminary data.</text>
</comment>